<protein>
    <submittedName>
        <fullName evidence="1">Uncharacterized protein</fullName>
    </submittedName>
</protein>
<gene>
    <name evidence="1" type="ORF">Tci_021615</name>
</gene>
<evidence type="ECO:0000313" key="1">
    <source>
        <dbReference type="EMBL" id="GEU49637.1"/>
    </source>
</evidence>
<comment type="caution">
    <text evidence="1">The sequence shown here is derived from an EMBL/GenBank/DDBJ whole genome shotgun (WGS) entry which is preliminary data.</text>
</comment>
<proteinExistence type="predicted"/>
<accession>A0A6L2KLK5</accession>
<dbReference type="AlphaFoldDB" id="A0A6L2KLK5"/>
<reference evidence="1" key="1">
    <citation type="journal article" date="2019" name="Sci. Rep.">
        <title>Draft genome of Tanacetum cinerariifolium, the natural source of mosquito coil.</title>
        <authorList>
            <person name="Yamashiro T."/>
            <person name="Shiraishi A."/>
            <person name="Satake H."/>
            <person name="Nakayama K."/>
        </authorList>
    </citation>
    <scope>NUCLEOTIDE SEQUENCE</scope>
</reference>
<organism evidence="1">
    <name type="scientific">Tanacetum cinerariifolium</name>
    <name type="common">Dalmatian daisy</name>
    <name type="synonym">Chrysanthemum cinerariifolium</name>
    <dbReference type="NCBI Taxonomy" id="118510"/>
    <lineage>
        <taxon>Eukaryota</taxon>
        <taxon>Viridiplantae</taxon>
        <taxon>Streptophyta</taxon>
        <taxon>Embryophyta</taxon>
        <taxon>Tracheophyta</taxon>
        <taxon>Spermatophyta</taxon>
        <taxon>Magnoliopsida</taxon>
        <taxon>eudicotyledons</taxon>
        <taxon>Gunneridae</taxon>
        <taxon>Pentapetalae</taxon>
        <taxon>asterids</taxon>
        <taxon>campanulids</taxon>
        <taxon>Asterales</taxon>
        <taxon>Asteraceae</taxon>
        <taxon>Asteroideae</taxon>
        <taxon>Anthemideae</taxon>
        <taxon>Anthemidinae</taxon>
        <taxon>Tanacetum</taxon>
    </lineage>
</organism>
<name>A0A6L2KLK5_TANCI</name>
<sequence>MYYADKPLEQYTKPLRITGHVVKRWLAISGGGVVAEGGGGGAHVLRHPPQPKSQLIPSPAGDIKNFLKNEKIDQVIVIVKSCTPNVLGDLTITLKDLSGGSEMLNEEEIMKLLEEEEEMADLELQVCGNVNDEEDQYKLDKEALNFALEKEAKGDTG</sequence>
<dbReference type="EMBL" id="BKCJ010002593">
    <property type="protein sequence ID" value="GEU49637.1"/>
    <property type="molecule type" value="Genomic_DNA"/>
</dbReference>